<dbReference type="SUPFAM" id="SSF55874">
    <property type="entry name" value="ATPase domain of HSP90 chaperone/DNA topoisomerase II/histidine kinase"/>
    <property type="match status" value="1"/>
</dbReference>
<dbReference type="GO" id="GO:0005524">
    <property type="term" value="F:ATP binding"/>
    <property type="evidence" value="ECO:0007669"/>
    <property type="project" value="UniProtKB-KW"/>
</dbReference>
<keyword evidence="9" id="KW-1185">Reference proteome</keyword>
<protein>
    <recommendedName>
        <fullName evidence="2">histidine kinase</fullName>
        <ecNumber evidence="2">2.7.13.3</ecNumber>
    </recommendedName>
</protein>
<dbReference type="PANTHER" id="PTHR44936">
    <property type="entry name" value="SENSOR PROTEIN CREC"/>
    <property type="match status" value="1"/>
</dbReference>
<dbReference type="InterPro" id="IPR050980">
    <property type="entry name" value="2C_sensor_his_kinase"/>
</dbReference>
<dbReference type="InterPro" id="IPR003594">
    <property type="entry name" value="HATPase_dom"/>
</dbReference>
<evidence type="ECO:0000256" key="1">
    <source>
        <dbReference type="ARBA" id="ARBA00000085"/>
    </source>
</evidence>
<evidence type="ECO:0000256" key="4">
    <source>
        <dbReference type="ARBA" id="ARBA00022741"/>
    </source>
</evidence>
<reference evidence="8 9" key="1">
    <citation type="submission" date="2018-12" db="EMBL/GenBank/DDBJ databases">
        <title>The whole draft genome of Aquabacterium sp. SJQ9.</title>
        <authorList>
            <person name="Sun L."/>
            <person name="Gao X."/>
            <person name="Chen W."/>
            <person name="Huang K."/>
        </authorList>
    </citation>
    <scope>NUCLEOTIDE SEQUENCE [LARGE SCALE GENOMIC DNA]</scope>
    <source>
        <strain evidence="8 9">SJQ9</strain>
    </source>
</reference>
<dbReference type="PRINTS" id="PR00344">
    <property type="entry name" value="BCTRLSENSOR"/>
</dbReference>
<feature type="domain" description="Histidine kinase" evidence="7">
    <location>
        <begin position="8"/>
        <end position="206"/>
    </location>
</feature>
<dbReference type="InterPro" id="IPR005467">
    <property type="entry name" value="His_kinase_dom"/>
</dbReference>
<keyword evidence="6" id="KW-0067">ATP-binding</keyword>
<dbReference type="Gene3D" id="3.30.565.10">
    <property type="entry name" value="Histidine kinase-like ATPase, C-terminal domain"/>
    <property type="match status" value="1"/>
</dbReference>
<dbReference type="GO" id="GO:0004673">
    <property type="term" value="F:protein histidine kinase activity"/>
    <property type="evidence" value="ECO:0007669"/>
    <property type="project" value="UniProtKB-EC"/>
</dbReference>
<accession>A0A3R8U639</accession>
<dbReference type="Proteomes" id="UP000269265">
    <property type="component" value="Unassembled WGS sequence"/>
</dbReference>
<evidence type="ECO:0000256" key="6">
    <source>
        <dbReference type="ARBA" id="ARBA00022840"/>
    </source>
</evidence>
<evidence type="ECO:0000256" key="5">
    <source>
        <dbReference type="ARBA" id="ARBA00022777"/>
    </source>
</evidence>
<comment type="catalytic activity">
    <reaction evidence="1">
        <text>ATP + protein L-histidine = ADP + protein N-phospho-L-histidine.</text>
        <dbReference type="EC" id="2.7.13.3"/>
    </reaction>
</comment>
<dbReference type="OrthoDB" id="9180085at2"/>
<evidence type="ECO:0000313" key="9">
    <source>
        <dbReference type="Proteomes" id="UP000269265"/>
    </source>
</evidence>
<dbReference type="Pfam" id="PF02518">
    <property type="entry name" value="HATPase_c"/>
    <property type="match status" value="1"/>
</dbReference>
<evidence type="ECO:0000313" key="8">
    <source>
        <dbReference type="EMBL" id="RRS05468.1"/>
    </source>
</evidence>
<comment type="caution">
    <text evidence="8">The sequence shown here is derived from an EMBL/GenBank/DDBJ whole genome shotgun (WGS) entry which is preliminary data.</text>
</comment>
<evidence type="ECO:0000259" key="7">
    <source>
        <dbReference type="PROSITE" id="PS50109"/>
    </source>
</evidence>
<dbReference type="EC" id="2.7.13.3" evidence="2"/>
<sequence length="206" mass="22750">MESTTLTLIAHDLKNALGSLEGELEALIDEPDPVLAHTAYIHCTELRRQFVQFLAVYGSSDGLAAHSEDESPIELLQSLTRMAQIKAMTLPSNPRVRLLQDQSVPAFWYLDRRLVSMAMEAALHNASRFARKEVTLRARQDADYLVLVVEDDGPGLGAVDPNDHSTGLGTMLCEAVAKAHRCGERIGRASMDNRPEGGVRFELWLP</sequence>
<dbReference type="PROSITE" id="PS50109">
    <property type="entry name" value="HIS_KIN"/>
    <property type="match status" value="1"/>
</dbReference>
<keyword evidence="5 8" id="KW-0418">Kinase</keyword>
<dbReference type="PANTHER" id="PTHR44936:SF10">
    <property type="entry name" value="SENSOR PROTEIN RSTB"/>
    <property type="match status" value="1"/>
</dbReference>
<evidence type="ECO:0000256" key="2">
    <source>
        <dbReference type="ARBA" id="ARBA00012438"/>
    </source>
</evidence>
<name>A0A3R8U639_9BURK</name>
<dbReference type="EMBL" id="RSED01000003">
    <property type="protein sequence ID" value="RRS05468.1"/>
    <property type="molecule type" value="Genomic_DNA"/>
</dbReference>
<proteinExistence type="predicted"/>
<dbReference type="AlphaFoldDB" id="A0A3R8U639"/>
<keyword evidence="4" id="KW-0547">Nucleotide-binding</keyword>
<evidence type="ECO:0000256" key="3">
    <source>
        <dbReference type="ARBA" id="ARBA00022679"/>
    </source>
</evidence>
<dbReference type="InterPro" id="IPR004358">
    <property type="entry name" value="Sig_transdc_His_kin-like_C"/>
</dbReference>
<dbReference type="InterPro" id="IPR036890">
    <property type="entry name" value="HATPase_C_sf"/>
</dbReference>
<keyword evidence="3" id="KW-0808">Transferase</keyword>
<dbReference type="RefSeq" id="WP_125242036.1">
    <property type="nucleotide sequence ID" value="NZ_RSED01000003.1"/>
</dbReference>
<gene>
    <name evidence="8" type="ORF">EIP75_04460</name>
</gene>
<organism evidence="8 9">
    <name type="scientific">Aquabacterium soli</name>
    <dbReference type="NCBI Taxonomy" id="2493092"/>
    <lineage>
        <taxon>Bacteria</taxon>
        <taxon>Pseudomonadati</taxon>
        <taxon>Pseudomonadota</taxon>
        <taxon>Betaproteobacteria</taxon>
        <taxon>Burkholderiales</taxon>
        <taxon>Aquabacterium</taxon>
    </lineage>
</organism>